<accession>A0AAV4G961</accession>
<keyword evidence="3" id="KW-1185">Reference proteome</keyword>
<dbReference type="AlphaFoldDB" id="A0AAV4G961"/>
<gene>
    <name evidence="2" type="ORF">ElyMa_004074100</name>
</gene>
<evidence type="ECO:0000256" key="1">
    <source>
        <dbReference type="SAM" id="MobiDB-lite"/>
    </source>
</evidence>
<name>A0AAV4G961_9GAST</name>
<evidence type="ECO:0000313" key="3">
    <source>
        <dbReference type="Proteomes" id="UP000762676"/>
    </source>
</evidence>
<comment type="caution">
    <text evidence="2">The sequence shown here is derived from an EMBL/GenBank/DDBJ whole genome shotgun (WGS) entry which is preliminary data.</text>
</comment>
<organism evidence="2 3">
    <name type="scientific">Elysia marginata</name>
    <dbReference type="NCBI Taxonomy" id="1093978"/>
    <lineage>
        <taxon>Eukaryota</taxon>
        <taxon>Metazoa</taxon>
        <taxon>Spiralia</taxon>
        <taxon>Lophotrochozoa</taxon>
        <taxon>Mollusca</taxon>
        <taxon>Gastropoda</taxon>
        <taxon>Heterobranchia</taxon>
        <taxon>Euthyneura</taxon>
        <taxon>Panpulmonata</taxon>
        <taxon>Sacoglossa</taxon>
        <taxon>Placobranchoidea</taxon>
        <taxon>Plakobranchidae</taxon>
        <taxon>Elysia</taxon>
    </lineage>
</organism>
<dbReference type="Proteomes" id="UP000762676">
    <property type="component" value="Unassembled WGS sequence"/>
</dbReference>
<protein>
    <submittedName>
        <fullName evidence="2">Uncharacterized protein</fullName>
    </submittedName>
</protein>
<sequence>MRGGVEKGLCSCVEGSGKTRVALNVIKVRKQQHHQPQHHDPHHRYNKYNSNINNSIITVNNNIHPQGHTDSEGRGQGGEAARTRNSVKERGVSFKTARRHTVTITSPSRSRHKLEVYKTTIGADPDAQKLATGYRC</sequence>
<dbReference type="EMBL" id="BMAT01008276">
    <property type="protein sequence ID" value="GFR81570.1"/>
    <property type="molecule type" value="Genomic_DNA"/>
</dbReference>
<evidence type="ECO:0000313" key="2">
    <source>
        <dbReference type="EMBL" id="GFR81570.1"/>
    </source>
</evidence>
<feature type="region of interest" description="Disordered" evidence="1">
    <location>
        <begin position="62"/>
        <end position="99"/>
    </location>
</feature>
<proteinExistence type="predicted"/>
<reference evidence="2 3" key="1">
    <citation type="journal article" date="2021" name="Elife">
        <title>Chloroplast acquisition without the gene transfer in kleptoplastic sea slugs, Plakobranchus ocellatus.</title>
        <authorList>
            <person name="Maeda T."/>
            <person name="Takahashi S."/>
            <person name="Yoshida T."/>
            <person name="Shimamura S."/>
            <person name="Takaki Y."/>
            <person name="Nagai Y."/>
            <person name="Toyoda A."/>
            <person name="Suzuki Y."/>
            <person name="Arimoto A."/>
            <person name="Ishii H."/>
            <person name="Satoh N."/>
            <person name="Nishiyama T."/>
            <person name="Hasebe M."/>
            <person name="Maruyama T."/>
            <person name="Minagawa J."/>
            <person name="Obokata J."/>
            <person name="Shigenobu S."/>
        </authorList>
    </citation>
    <scope>NUCLEOTIDE SEQUENCE [LARGE SCALE GENOMIC DNA]</scope>
</reference>